<dbReference type="SMART" id="SM00706">
    <property type="entry name" value="TECPR"/>
    <property type="match status" value="1"/>
</dbReference>
<dbReference type="AlphaFoldDB" id="A0A7D9LY49"/>
<dbReference type="OrthoDB" id="166585at2759"/>
<reference evidence="1" key="1">
    <citation type="submission" date="2020-04" db="EMBL/GenBank/DDBJ databases">
        <authorList>
            <person name="Alioto T."/>
            <person name="Alioto T."/>
            <person name="Gomez Garrido J."/>
        </authorList>
    </citation>
    <scope>NUCLEOTIDE SEQUENCE</scope>
    <source>
        <strain evidence="1">A484AB</strain>
    </source>
</reference>
<comment type="caution">
    <text evidence="1">The sequence shown here is derived from an EMBL/GenBank/DDBJ whole genome shotgun (WGS) entry which is preliminary data.</text>
</comment>
<name>A0A7D9LY49_PARCT</name>
<proteinExistence type="predicted"/>
<dbReference type="InterPro" id="IPR003609">
    <property type="entry name" value="Pan_app"/>
</dbReference>
<dbReference type="PROSITE" id="PS50948">
    <property type="entry name" value="PAN"/>
    <property type="match status" value="1"/>
</dbReference>
<evidence type="ECO:0000313" key="2">
    <source>
        <dbReference type="Proteomes" id="UP001152795"/>
    </source>
</evidence>
<dbReference type="InterPro" id="IPR006624">
    <property type="entry name" value="Beta-propeller_rpt_TECPR"/>
</dbReference>
<sequence>MNFIRKLFSYRYNNIFCRTGITDQLPYGDDWYHLPGNFTFVSCGDYGCWAIKPDNSIAFRTGVTITYPQGTNWLDVDGKHFVQLEAGYQDDGMCNVVRVIEFEGTRLKSGEIETYCNMGKVKCFFRCLNTNGCQSFAVGLNTNCTGTFCLLYSLSEINMLSYFLKDSNSTYYFMVGYFDKIIYGTINKFSK</sequence>
<dbReference type="Proteomes" id="UP001152795">
    <property type="component" value="Unassembled WGS sequence"/>
</dbReference>
<organism evidence="1 2">
    <name type="scientific">Paramuricea clavata</name>
    <name type="common">Red gorgonian</name>
    <name type="synonym">Violescent sea-whip</name>
    <dbReference type="NCBI Taxonomy" id="317549"/>
    <lineage>
        <taxon>Eukaryota</taxon>
        <taxon>Metazoa</taxon>
        <taxon>Cnidaria</taxon>
        <taxon>Anthozoa</taxon>
        <taxon>Octocorallia</taxon>
        <taxon>Malacalcyonacea</taxon>
        <taxon>Plexauridae</taxon>
        <taxon>Paramuricea</taxon>
    </lineage>
</organism>
<dbReference type="Pfam" id="PF19193">
    <property type="entry name" value="Tectonin"/>
    <property type="match status" value="1"/>
</dbReference>
<evidence type="ECO:0000313" key="1">
    <source>
        <dbReference type="EMBL" id="CAB4039147.1"/>
    </source>
</evidence>
<accession>A0A7D9LY49</accession>
<dbReference type="EMBL" id="CACRXK020025008">
    <property type="protein sequence ID" value="CAB4039147.1"/>
    <property type="molecule type" value="Genomic_DNA"/>
</dbReference>
<protein>
    <submittedName>
        <fullName evidence="1">Uncharacterized protein</fullName>
    </submittedName>
</protein>
<gene>
    <name evidence="1" type="ORF">PACLA_8A011559</name>
</gene>
<keyword evidence="2" id="KW-1185">Reference proteome</keyword>